<keyword evidence="3 7" id="KW-0805">Transcription regulation</keyword>
<name>A0A086J5A7_NEMA1</name>
<accession>A0A086J5A7</accession>
<evidence type="ECO:0000256" key="2">
    <source>
        <dbReference type="ARBA" id="ARBA00010940"/>
    </source>
</evidence>
<evidence type="ECO:0000256" key="6">
    <source>
        <dbReference type="ARBA" id="ARBA00023242"/>
    </source>
</evidence>
<dbReference type="SUPFAM" id="SSF144074">
    <property type="entry name" value="E2F-DP heterodimerization region"/>
    <property type="match status" value="1"/>
</dbReference>
<dbReference type="EMBL" id="AKIJ01000001">
    <property type="protein sequence ID" value="KFG27325.1"/>
    <property type="molecule type" value="Genomic_DNA"/>
</dbReference>
<evidence type="ECO:0000256" key="7">
    <source>
        <dbReference type="RuleBase" id="RU003796"/>
    </source>
</evidence>
<organism evidence="9 10">
    <name type="scientific">Nematocida ausubeli (strain ATCC PRA-371 / ERTm2)</name>
    <name type="common">Nematode killer fungus</name>
    <dbReference type="NCBI Taxonomy" id="1913371"/>
    <lineage>
        <taxon>Eukaryota</taxon>
        <taxon>Fungi</taxon>
        <taxon>Fungi incertae sedis</taxon>
        <taxon>Microsporidia</taxon>
        <taxon>Nematocida</taxon>
    </lineage>
</organism>
<dbReference type="SUPFAM" id="SSF46785">
    <property type="entry name" value="Winged helix' DNA-binding domain"/>
    <property type="match status" value="1"/>
</dbReference>
<dbReference type="InterPro" id="IPR003316">
    <property type="entry name" value="E2F_WHTH_DNA-bd_dom"/>
</dbReference>
<dbReference type="SMART" id="SM01372">
    <property type="entry name" value="E2F_TDP"/>
    <property type="match status" value="1"/>
</dbReference>
<dbReference type="InterPro" id="IPR015633">
    <property type="entry name" value="E2F"/>
</dbReference>
<feature type="domain" description="E2F/DP family winged-helix DNA-binding" evidence="8">
    <location>
        <begin position="28"/>
        <end position="93"/>
    </location>
</feature>
<dbReference type="Pfam" id="PF16421">
    <property type="entry name" value="E2F_CC-MB"/>
    <property type="match status" value="1"/>
</dbReference>
<dbReference type="OrthoDB" id="1743261at2759"/>
<evidence type="ECO:0000256" key="1">
    <source>
        <dbReference type="ARBA" id="ARBA00004123"/>
    </source>
</evidence>
<dbReference type="Pfam" id="PF02319">
    <property type="entry name" value="WHD_E2F_TDP"/>
    <property type="match status" value="1"/>
</dbReference>
<dbReference type="PANTHER" id="PTHR12081">
    <property type="entry name" value="TRANSCRIPTION FACTOR E2F"/>
    <property type="match status" value="1"/>
</dbReference>
<evidence type="ECO:0000313" key="10">
    <source>
        <dbReference type="Proteomes" id="UP000054524"/>
    </source>
</evidence>
<dbReference type="InterPro" id="IPR036388">
    <property type="entry name" value="WH-like_DNA-bd_sf"/>
</dbReference>
<evidence type="ECO:0000256" key="5">
    <source>
        <dbReference type="ARBA" id="ARBA00023163"/>
    </source>
</evidence>
<sequence length="216" mass="24277">MHNPQESSLFSFFSDLDTSEPRASSAGRTGSSLGVLSKRFLRLLKDSPEYELDLNYAASVLETHKRRLYDITNVLEGVGFIKKKLKNNIQYIKDHGSNKCIHCGGVSLTAGRETEEVKELLKIEKDIDSQLNRVNTELQALANHEENINRAYVTYTDLKELDDSAESSLFAIKTPPGTFLDFPSSPNPEETILTLTSPNEKINVYYLQDTIDSITK</sequence>
<keyword evidence="4 7" id="KW-0238">DNA-binding</keyword>
<gene>
    <name evidence="9" type="ORF">NESG_00403</name>
</gene>
<evidence type="ECO:0000259" key="8">
    <source>
        <dbReference type="SMART" id="SM01372"/>
    </source>
</evidence>
<dbReference type="InterPro" id="IPR036390">
    <property type="entry name" value="WH_DNA-bd_sf"/>
</dbReference>
<dbReference type="PANTHER" id="PTHR12081:SF18">
    <property type="entry name" value="TRANSCRIPTION FACTOR E2F2-RELATED"/>
    <property type="match status" value="1"/>
</dbReference>
<dbReference type="GeneID" id="77675376"/>
<dbReference type="FunFam" id="1.10.10.10:FF:000458">
    <property type="entry name" value="E2F-like (Mammalian transcription factor)"/>
    <property type="match status" value="1"/>
</dbReference>
<dbReference type="GO" id="GO:0046983">
    <property type="term" value="F:protein dimerization activity"/>
    <property type="evidence" value="ECO:0007669"/>
    <property type="project" value="InterPro"/>
</dbReference>
<dbReference type="InterPro" id="IPR037241">
    <property type="entry name" value="E2F-DP_heterodim"/>
</dbReference>
<comment type="subcellular location">
    <subcellularLocation>
        <location evidence="1 7">Nucleus</location>
    </subcellularLocation>
</comment>
<dbReference type="Proteomes" id="UP000054524">
    <property type="component" value="Unassembled WGS sequence"/>
</dbReference>
<dbReference type="HOGENOM" id="CLU_032091_4_1_1"/>
<comment type="similarity">
    <text evidence="2 7">Belongs to the E2F/DP family.</text>
</comment>
<dbReference type="GO" id="GO:0090575">
    <property type="term" value="C:RNA polymerase II transcription regulator complex"/>
    <property type="evidence" value="ECO:0007669"/>
    <property type="project" value="TreeGrafter"/>
</dbReference>
<dbReference type="Gene3D" id="6.10.250.540">
    <property type="match status" value="1"/>
</dbReference>
<evidence type="ECO:0000256" key="4">
    <source>
        <dbReference type="ARBA" id="ARBA00023125"/>
    </source>
</evidence>
<dbReference type="CDD" id="cd14660">
    <property type="entry name" value="E2F_DD"/>
    <property type="match status" value="1"/>
</dbReference>
<proteinExistence type="inferred from homology"/>
<keyword evidence="6 7" id="KW-0539">Nucleus</keyword>
<protein>
    <recommendedName>
        <fullName evidence="8">E2F/DP family winged-helix DNA-binding domain-containing protein</fullName>
    </recommendedName>
</protein>
<dbReference type="AlphaFoldDB" id="A0A086J5A7"/>
<dbReference type="Gene3D" id="1.10.10.10">
    <property type="entry name" value="Winged helix-like DNA-binding domain superfamily/Winged helix DNA-binding domain"/>
    <property type="match status" value="1"/>
</dbReference>
<dbReference type="RefSeq" id="XP_052905880.1">
    <property type="nucleotide sequence ID" value="XM_053048055.1"/>
</dbReference>
<dbReference type="GO" id="GO:0000981">
    <property type="term" value="F:DNA-binding transcription factor activity, RNA polymerase II-specific"/>
    <property type="evidence" value="ECO:0007669"/>
    <property type="project" value="TreeGrafter"/>
</dbReference>
<evidence type="ECO:0000313" key="9">
    <source>
        <dbReference type="EMBL" id="KFG27325.1"/>
    </source>
</evidence>
<keyword evidence="5 7" id="KW-0804">Transcription</keyword>
<reference evidence="9 10" key="1">
    <citation type="journal article" date="2014" name="Genome Announc.">
        <title>Genome Sequence of the Microsporidian Species Nematocida sp1 Strain ERTm6 (ATCC PRA-372).</title>
        <authorList>
            <person name="Bakowski M.A."/>
            <person name="Priest M."/>
            <person name="Young S."/>
            <person name="Cuomo C.A."/>
            <person name="Troemel E.R."/>
        </authorList>
    </citation>
    <scope>NUCLEOTIDE SEQUENCE [LARGE SCALE GENOMIC DNA]</scope>
    <source>
        <strain evidence="9 10">ERTm6</strain>
    </source>
</reference>
<keyword evidence="10" id="KW-1185">Reference proteome</keyword>
<evidence type="ECO:0000256" key="3">
    <source>
        <dbReference type="ARBA" id="ARBA00023015"/>
    </source>
</evidence>
<dbReference type="GO" id="GO:0000978">
    <property type="term" value="F:RNA polymerase II cis-regulatory region sequence-specific DNA binding"/>
    <property type="evidence" value="ECO:0007669"/>
    <property type="project" value="InterPro"/>
</dbReference>
<comment type="caution">
    <text evidence="9">The sequence shown here is derived from an EMBL/GenBank/DDBJ whole genome shotgun (WGS) entry which is preliminary data.</text>
</comment>
<dbReference type="InterPro" id="IPR032198">
    <property type="entry name" value="E2F_CC-MB"/>
</dbReference>